<keyword evidence="2 5" id="KW-0808">Transferase</keyword>
<evidence type="ECO:0000313" key="7">
    <source>
        <dbReference type="Proteomes" id="UP000694001"/>
    </source>
</evidence>
<reference evidence="6" key="1">
    <citation type="submission" date="2021-06" db="EMBL/GenBank/DDBJ databases">
        <title>Elioraea tepida, sp. nov., a moderately thermophilic aerobic anoxygenic phototrophic bacterium isolated from an alkaline siliceous hot spring mat community in Yellowstone National Park, WY, USA.</title>
        <authorList>
            <person name="Saini M.K."/>
            <person name="Yoshida S."/>
            <person name="Sebastian A."/>
            <person name="Hirose S."/>
            <person name="Hara E."/>
            <person name="Tamaki H."/>
            <person name="Soulier N.T."/>
            <person name="Albert I."/>
            <person name="Hanada S."/>
            <person name="Bryant D.A."/>
            <person name="Tank M."/>
        </authorList>
    </citation>
    <scope>NUCLEOTIDE SEQUENCE</scope>
    <source>
        <strain evidence="6">MS-P2</strain>
    </source>
</reference>
<dbReference type="NCBIfam" id="NF003742">
    <property type="entry name" value="PRK05339.1"/>
    <property type="match status" value="1"/>
</dbReference>
<dbReference type="Proteomes" id="UP000694001">
    <property type="component" value="Chromosome"/>
</dbReference>
<dbReference type="EMBL" id="CP076448">
    <property type="protein sequence ID" value="QXM26068.1"/>
    <property type="molecule type" value="Genomic_DNA"/>
</dbReference>
<comment type="catalytic activity">
    <reaction evidence="5">
        <text>N(tele)-phospho-L-histidyl/O-phospho-L-threonyl-[pyruvate, phosphate dikinase] + phosphate + H(+) = N(tele)-phospho-L-histidyl/L-threonyl-[pyruvate, phosphate dikinase] + diphosphate</text>
        <dbReference type="Rhea" id="RHEA:43696"/>
        <dbReference type="Rhea" id="RHEA-COMP:10650"/>
        <dbReference type="Rhea" id="RHEA-COMP:10651"/>
        <dbReference type="ChEBI" id="CHEBI:15378"/>
        <dbReference type="ChEBI" id="CHEBI:30013"/>
        <dbReference type="ChEBI" id="CHEBI:33019"/>
        <dbReference type="ChEBI" id="CHEBI:43474"/>
        <dbReference type="ChEBI" id="CHEBI:61977"/>
        <dbReference type="ChEBI" id="CHEBI:83586"/>
        <dbReference type="EC" id="2.7.4.27"/>
    </reaction>
</comment>
<dbReference type="AlphaFoldDB" id="A0A975U5E4"/>
<dbReference type="Pfam" id="PF03618">
    <property type="entry name" value="Kinase-PPPase"/>
    <property type="match status" value="1"/>
</dbReference>
<dbReference type="HAMAP" id="MF_00921">
    <property type="entry name" value="PDRP"/>
    <property type="match status" value="1"/>
</dbReference>
<dbReference type="GO" id="GO:0004674">
    <property type="term" value="F:protein serine/threonine kinase activity"/>
    <property type="evidence" value="ECO:0007669"/>
    <property type="project" value="UniProtKB-UniRule"/>
</dbReference>
<comment type="catalytic activity">
    <reaction evidence="5">
        <text>N(tele)-phospho-L-histidyl/L-threonyl-[pyruvate, phosphate dikinase] + ADP = N(tele)-phospho-L-histidyl/O-phospho-L-threonyl-[pyruvate, phosphate dikinase] + AMP + H(+)</text>
        <dbReference type="Rhea" id="RHEA:43692"/>
        <dbReference type="Rhea" id="RHEA-COMP:10650"/>
        <dbReference type="Rhea" id="RHEA-COMP:10651"/>
        <dbReference type="ChEBI" id="CHEBI:15378"/>
        <dbReference type="ChEBI" id="CHEBI:30013"/>
        <dbReference type="ChEBI" id="CHEBI:61977"/>
        <dbReference type="ChEBI" id="CHEBI:83586"/>
        <dbReference type="ChEBI" id="CHEBI:456215"/>
        <dbReference type="ChEBI" id="CHEBI:456216"/>
        <dbReference type="EC" id="2.7.11.32"/>
    </reaction>
</comment>
<keyword evidence="3 5" id="KW-0547">Nucleotide-binding</keyword>
<dbReference type="KEGG" id="elio:KO353_07750"/>
<feature type="binding site" evidence="5">
    <location>
        <begin position="150"/>
        <end position="157"/>
    </location>
    <ligand>
        <name>ADP</name>
        <dbReference type="ChEBI" id="CHEBI:456216"/>
    </ligand>
</feature>
<dbReference type="InterPro" id="IPR005177">
    <property type="entry name" value="Kinase-pyrophosphorylase"/>
</dbReference>
<name>A0A975U5E4_9PROT</name>
<protein>
    <recommendedName>
        <fullName evidence="5">Putative pyruvate, phosphate dikinase regulatory protein</fullName>
        <shortName evidence="5">PPDK regulatory protein</shortName>
        <ecNumber evidence="5">2.7.11.32</ecNumber>
        <ecNumber evidence="5">2.7.4.27</ecNumber>
    </recommendedName>
</protein>
<evidence type="ECO:0000256" key="2">
    <source>
        <dbReference type="ARBA" id="ARBA00022679"/>
    </source>
</evidence>
<dbReference type="EC" id="2.7.4.27" evidence="5"/>
<dbReference type="PANTHER" id="PTHR31756">
    <property type="entry name" value="PYRUVATE, PHOSPHATE DIKINASE REGULATORY PROTEIN 1, CHLOROPLASTIC"/>
    <property type="match status" value="1"/>
</dbReference>
<keyword evidence="4 5" id="KW-0418">Kinase</keyword>
<organism evidence="6 7">
    <name type="scientific">Elioraea tepida</name>
    <dbReference type="NCBI Taxonomy" id="2843330"/>
    <lineage>
        <taxon>Bacteria</taxon>
        <taxon>Pseudomonadati</taxon>
        <taxon>Pseudomonadota</taxon>
        <taxon>Alphaproteobacteria</taxon>
        <taxon>Acetobacterales</taxon>
        <taxon>Elioraeaceae</taxon>
        <taxon>Elioraea</taxon>
    </lineage>
</organism>
<comment type="function">
    <text evidence="5">Bifunctional serine/threonine kinase and phosphorylase involved in the regulation of the pyruvate, phosphate dikinase (PPDK) by catalyzing its phosphorylation/dephosphorylation.</text>
</comment>
<comment type="similarity">
    <text evidence="5">Belongs to the pyruvate, phosphate/water dikinase regulatory protein family. PDRP subfamily.</text>
</comment>
<evidence type="ECO:0000256" key="3">
    <source>
        <dbReference type="ARBA" id="ARBA00022741"/>
    </source>
</evidence>
<proteinExistence type="inferred from homology"/>
<gene>
    <name evidence="6" type="ORF">KO353_07750</name>
</gene>
<keyword evidence="7" id="KW-1185">Reference proteome</keyword>
<dbReference type="PANTHER" id="PTHR31756:SF3">
    <property type="entry name" value="PYRUVATE, PHOSPHATE DIKINASE REGULATORY PROTEIN 1, CHLOROPLASTIC"/>
    <property type="match status" value="1"/>
</dbReference>
<dbReference type="RefSeq" id="WP_218287119.1">
    <property type="nucleotide sequence ID" value="NZ_CP076448.1"/>
</dbReference>
<evidence type="ECO:0000256" key="1">
    <source>
        <dbReference type="ARBA" id="ARBA00022527"/>
    </source>
</evidence>
<accession>A0A975U5E4</accession>
<dbReference type="InterPro" id="IPR026565">
    <property type="entry name" value="PPDK_reg"/>
</dbReference>
<evidence type="ECO:0000256" key="5">
    <source>
        <dbReference type="HAMAP-Rule" id="MF_00921"/>
    </source>
</evidence>
<sequence>MRDRIDLHLVSDATGETLNSLARGCLSQFEGVTAVQHRWPLIRSRFQLDRVLAGIEQEPGPVLFTLTDRSLRAELEAFCSRLGLPYVSVLDPTLDMLTEYVGAKVAGKPGRQYVMDADYFRRIDAMHYVLAHDDGQGEAGIAEADVILVGVSRSSKTPTCFYLANRGIKAANIPLVPGVEPPKVLDNPPAPVIGLTIDAAALIEIRRHRLRMIGAEGVRSAENAYIDAEAVKAELLAARRLCAARGWPMVDVTRRSIEETATTVIQLMEAWHARRREADKPGAST</sequence>
<evidence type="ECO:0000313" key="6">
    <source>
        <dbReference type="EMBL" id="QXM26068.1"/>
    </source>
</evidence>
<evidence type="ECO:0000256" key="4">
    <source>
        <dbReference type="ARBA" id="ARBA00022777"/>
    </source>
</evidence>
<dbReference type="GO" id="GO:0043531">
    <property type="term" value="F:ADP binding"/>
    <property type="evidence" value="ECO:0007669"/>
    <property type="project" value="UniProtKB-UniRule"/>
</dbReference>
<dbReference type="GO" id="GO:0005524">
    <property type="term" value="F:ATP binding"/>
    <property type="evidence" value="ECO:0007669"/>
    <property type="project" value="InterPro"/>
</dbReference>
<dbReference type="GO" id="GO:0016776">
    <property type="term" value="F:phosphotransferase activity, phosphate group as acceptor"/>
    <property type="evidence" value="ECO:0007669"/>
    <property type="project" value="UniProtKB-UniRule"/>
</dbReference>
<keyword evidence="1 5" id="KW-0723">Serine/threonine-protein kinase</keyword>
<dbReference type="EC" id="2.7.11.32" evidence="5"/>